<dbReference type="InterPro" id="IPR036910">
    <property type="entry name" value="HMG_box_dom_sf"/>
</dbReference>
<comment type="caution">
    <text evidence="1">The sequence shown here is derived from an EMBL/GenBank/DDBJ whole genome shotgun (WGS) entry which is preliminary data.</text>
</comment>
<keyword evidence="2" id="KW-1185">Reference proteome</keyword>
<evidence type="ECO:0000313" key="1">
    <source>
        <dbReference type="EMBL" id="CAG8590819.1"/>
    </source>
</evidence>
<organism evidence="1 2">
    <name type="scientific">Ambispora gerdemannii</name>
    <dbReference type="NCBI Taxonomy" id="144530"/>
    <lineage>
        <taxon>Eukaryota</taxon>
        <taxon>Fungi</taxon>
        <taxon>Fungi incertae sedis</taxon>
        <taxon>Mucoromycota</taxon>
        <taxon>Glomeromycotina</taxon>
        <taxon>Glomeromycetes</taxon>
        <taxon>Archaeosporales</taxon>
        <taxon>Ambisporaceae</taxon>
        <taxon>Ambispora</taxon>
    </lineage>
</organism>
<dbReference type="Proteomes" id="UP000789831">
    <property type="component" value="Unassembled WGS sequence"/>
</dbReference>
<gene>
    <name evidence="1" type="ORF">AGERDE_LOCUS8597</name>
</gene>
<name>A0A9N9GBP2_9GLOM</name>
<protein>
    <submittedName>
        <fullName evidence="1">5358_t:CDS:1</fullName>
    </submittedName>
</protein>
<evidence type="ECO:0000313" key="2">
    <source>
        <dbReference type="Proteomes" id="UP000789831"/>
    </source>
</evidence>
<reference evidence="1" key="1">
    <citation type="submission" date="2021-06" db="EMBL/GenBank/DDBJ databases">
        <authorList>
            <person name="Kallberg Y."/>
            <person name="Tangrot J."/>
            <person name="Rosling A."/>
        </authorList>
    </citation>
    <scope>NUCLEOTIDE SEQUENCE</scope>
    <source>
        <strain evidence="1">MT106</strain>
    </source>
</reference>
<proteinExistence type="predicted"/>
<dbReference type="AlphaFoldDB" id="A0A9N9GBP2"/>
<accession>A0A9N9GBP2</accession>
<dbReference type="EMBL" id="CAJVPL010001869">
    <property type="protein sequence ID" value="CAG8590819.1"/>
    <property type="molecule type" value="Genomic_DNA"/>
</dbReference>
<sequence>MTDISPTISVRWKKEPPHVKEHYECLAKTAKIIHSSASSMYSSTSSPTLPNSYFDIILPQQPETLAKQNCPNQNLADINCPEQNLADINCPGQNFALQATTQNCPEQNLIAIRDYSDLLFFSYEDLLFPSNISM</sequence>
<dbReference type="SUPFAM" id="SSF47095">
    <property type="entry name" value="HMG-box"/>
    <property type="match status" value="1"/>
</dbReference>